<sequence>MAPDVKPDVVCPKIQGDSCFATLTPEAEPYLETLLDSLGGFKMLLDTPSTDICLDKVRNQFRQDGQGKLDRRENGHRGKSNLLTYRVYISICKPHHQQKGLRQHIPSILCSWSIAEHVPPQ</sequence>
<gene>
    <name evidence="1" type="ORF">CIRG_05698</name>
</gene>
<name>A0A0J7B7V3_COCIT</name>
<protein>
    <submittedName>
        <fullName evidence="1">Uncharacterized protein</fullName>
    </submittedName>
</protein>
<dbReference type="EMBL" id="DS028096">
    <property type="protein sequence ID" value="KMP06017.1"/>
    <property type="molecule type" value="Genomic_DNA"/>
</dbReference>
<evidence type="ECO:0000313" key="2">
    <source>
        <dbReference type="Proteomes" id="UP000054565"/>
    </source>
</evidence>
<accession>A0A0J7B7V3</accession>
<reference evidence="2" key="1">
    <citation type="journal article" date="2010" name="Genome Res.">
        <title>Population genomic sequencing of Coccidioides fungi reveals recent hybridization and transposon control.</title>
        <authorList>
            <person name="Neafsey D.E."/>
            <person name="Barker B.M."/>
            <person name="Sharpton T.J."/>
            <person name="Stajich J.E."/>
            <person name="Park D.J."/>
            <person name="Whiston E."/>
            <person name="Hung C.-Y."/>
            <person name="McMahan C."/>
            <person name="White J."/>
            <person name="Sykes S."/>
            <person name="Heiman D."/>
            <person name="Young S."/>
            <person name="Zeng Q."/>
            <person name="Abouelleil A."/>
            <person name="Aftuck L."/>
            <person name="Bessette D."/>
            <person name="Brown A."/>
            <person name="FitzGerald M."/>
            <person name="Lui A."/>
            <person name="Macdonald J.P."/>
            <person name="Priest M."/>
            <person name="Orbach M.J."/>
            <person name="Galgiani J.N."/>
            <person name="Kirkland T.N."/>
            <person name="Cole G.T."/>
            <person name="Birren B.W."/>
            <person name="Henn M.R."/>
            <person name="Taylor J.W."/>
            <person name="Rounsley S.D."/>
        </authorList>
    </citation>
    <scope>NUCLEOTIDE SEQUENCE [LARGE SCALE GENOMIC DNA]</scope>
    <source>
        <strain evidence="2">RMSCC 2394</strain>
    </source>
</reference>
<proteinExistence type="predicted"/>
<organism evidence="1 2">
    <name type="scientific">Coccidioides immitis RMSCC 2394</name>
    <dbReference type="NCBI Taxonomy" id="404692"/>
    <lineage>
        <taxon>Eukaryota</taxon>
        <taxon>Fungi</taxon>
        <taxon>Dikarya</taxon>
        <taxon>Ascomycota</taxon>
        <taxon>Pezizomycotina</taxon>
        <taxon>Eurotiomycetes</taxon>
        <taxon>Eurotiomycetidae</taxon>
        <taxon>Onygenales</taxon>
        <taxon>Onygenaceae</taxon>
        <taxon>Coccidioides</taxon>
    </lineage>
</organism>
<dbReference type="Proteomes" id="UP000054565">
    <property type="component" value="Unassembled WGS sequence"/>
</dbReference>
<dbReference type="AlphaFoldDB" id="A0A0J7B7V3"/>
<evidence type="ECO:0000313" key="1">
    <source>
        <dbReference type="EMBL" id="KMP06017.1"/>
    </source>
</evidence>